<keyword evidence="2" id="KW-1185">Reference proteome</keyword>
<dbReference type="EMBL" id="BLLF01000492">
    <property type="protein sequence ID" value="GFH12329.1"/>
    <property type="molecule type" value="Genomic_DNA"/>
</dbReference>
<organism evidence="1 2">
    <name type="scientific">Haematococcus lacustris</name>
    <name type="common">Green alga</name>
    <name type="synonym">Haematococcus pluvialis</name>
    <dbReference type="NCBI Taxonomy" id="44745"/>
    <lineage>
        <taxon>Eukaryota</taxon>
        <taxon>Viridiplantae</taxon>
        <taxon>Chlorophyta</taxon>
        <taxon>core chlorophytes</taxon>
        <taxon>Chlorophyceae</taxon>
        <taxon>CS clade</taxon>
        <taxon>Chlamydomonadales</taxon>
        <taxon>Haematococcaceae</taxon>
        <taxon>Haematococcus</taxon>
    </lineage>
</organism>
<proteinExistence type="predicted"/>
<dbReference type="Proteomes" id="UP000485058">
    <property type="component" value="Unassembled WGS sequence"/>
</dbReference>
<dbReference type="AlphaFoldDB" id="A0A699Z095"/>
<evidence type="ECO:0000313" key="1">
    <source>
        <dbReference type="EMBL" id="GFH12329.1"/>
    </source>
</evidence>
<comment type="caution">
    <text evidence="1">The sequence shown here is derived from an EMBL/GenBank/DDBJ whole genome shotgun (WGS) entry which is preliminary data.</text>
</comment>
<gene>
    <name evidence="1" type="ORF">HaLaN_07989</name>
</gene>
<name>A0A699Z095_HAELA</name>
<feature type="non-terminal residue" evidence="1">
    <location>
        <position position="106"/>
    </location>
</feature>
<accession>A0A699Z095</accession>
<reference evidence="1 2" key="1">
    <citation type="submission" date="2020-02" db="EMBL/GenBank/DDBJ databases">
        <title>Draft genome sequence of Haematococcus lacustris strain NIES-144.</title>
        <authorList>
            <person name="Morimoto D."/>
            <person name="Nakagawa S."/>
            <person name="Yoshida T."/>
            <person name="Sawayama S."/>
        </authorList>
    </citation>
    <scope>NUCLEOTIDE SEQUENCE [LARGE SCALE GENOMIC DNA]</scope>
    <source>
        <strain evidence="1 2">NIES-144</strain>
    </source>
</reference>
<evidence type="ECO:0000313" key="2">
    <source>
        <dbReference type="Proteomes" id="UP000485058"/>
    </source>
</evidence>
<protein>
    <submittedName>
        <fullName evidence="1">Uncharacterized protein</fullName>
    </submittedName>
</protein>
<sequence>MPLFVCDVNIPDLYNFQHKEVVSVQNQYGKSQTVSHPAHFRHASAKEDFNDMFVGLIGLHLRRVRPDLTASHFRQLLAVHKFDYPLMWSIPHTPTNMCSVSGWVLG</sequence>